<evidence type="ECO:0000256" key="6">
    <source>
        <dbReference type="ARBA" id="ARBA00022839"/>
    </source>
</evidence>
<evidence type="ECO:0000259" key="8">
    <source>
        <dbReference type="SMART" id="SM00479"/>
    </source>
</evidence>
<reference evidence="9" key="1">
    <citation type="submission" date="2024-04" db="UniProtKB">
        <authorList>
            <consortium name="EnsemblMetazoa"/>
        </authorList>
    </citation>
    <scope>IDENTIFICATION</scope>
    <source>
        <strain evidence="9">EBRO</strain>
    </source>
</reference>
<keyword evidence="5" id="KW-0378">Hydrolase</keyword>
<keyword evidence="7" id="KW-0539">Nucleus</keyword>
<dbReference type="Pfam" id="PF00929">
    <property type="entry name" value="RNase_T"/>
    <property type="match status" value="1"/>
</dbReference>
<dbReference type="PANTHER" id="PTHR12801:SF158">
    <property type="entry name" value="RNA EXONUCLEASE 4"/>
    <property type="match status" value="1"/>
</dbReference>
<keyword evidence="10" id="KW-1185">Reference proteome</keyword>
<feature type="domain" description="Exonuclease" evidence="8">
    <location>
        <begin position="59"/>
        <end position="221"/>
    </location>
</feature>
<dbReference type="InterPro" id="IPR012337">
    <property type="entry name" value="RNaseH-like_sf"/>
</dbReference>
<dbReference type="InterPro" id="IPR036397">
    <property type="entry name" value="RNaseH_sf"/>
</dbReference>
<dbReference type="GO" id="GO:0003676">
    <property type="term" value="F:nucleic acid binding"/>
    <property type="evidence" value="ECO:0007669"/>
    <property type="project" value="InterPro"/>
</dbReference>
<organism evidence="9 10">
    <name type="scientific">Anopheles atroparvus</name>
    <name type="common">European mosquito</name>
    <dbReference type="NCBI Taxonomy" id="41427"/>
    <lineage>
        <taxon>Eukaryota</taxon>
        <taxon>Metazoa</taxon>
        <taxon>Ecdysozoa</taxon>
        <taxon>Arthropoda</taxon>
        <taxon>Hexapoda</taxon>
        <taxon>Insecta</taxon>
        <taxon>Pterygota</taxon>
        <taxon>Neoptera</taxon>
        <taxon>Endopterygota</taxon>
        <taxon>Diptera</taxon>
        <taxon>Nematocera</taxon>
        <taxon>Culicoidea</taxon>
        <taxon>Culicidae</taxon>
        <taxon>Anophelinae</taxon>
        <taxon>Anopheles</taxon>
    </lineage>
</organism>
<accession>A0AAG5DAB1</accession>
<dbReference type="FunFam" id="3.30.420.10:FF:000007">
    <property type="entry name" value="Interferon-stimulated exonuclease gene 20"/>
    <property type="match status" value="1"/>
</dbReference>
<dbReference type="CDD" id="cd06144">
    <property type="entry name" value="REX4_like"/>
    <property type="match status" value="1"/>
</dbReference>
<evidence type="ECO:0000256" key="2">
    <source>
        <dbReference type="ARBA" id="ARBA00010489"/>
    </source>
</evidence>
<evidence type="ECO:0000256" key="7">
    <source>
        <dbReference type="ARBA" id="ARBA00023242"/>
    </source>
</evidence>
<evidence type="ECO:0000256" key="5">
    <source>
        <dbReference type="ARBA" id="ARBA00022801"/>
    </source>
</evidence>
<dbReference type="InterPro" id="IPR037431">
    <property type="entry name" value="REX4_DEDDh_dom"/>
</dbReference>
<sequence>MVFNSVFVGCSMSHSIGTVDVYPDLLMLGKMSINKAPEQKTCPQVQAIAPTVPFVQLTNRLALDCEMVGIGAGGKIHMVARVSVVNEYGNVLVDCYVKPQQPVTDYRTRISGIRPELIENGVEFAPIRELVRKIIHGRILVGHALKNDLLVLKLGHPKYNIRDTSCYRPIAKKVHAMGTPSLKCLAKQLLGTDIQNGTHDSVEDARTVMKVYLMFEKEWEKSAQQSRKF</sequence>
<dbReference type="GO" id="GO:0006364">
    <property type="term" value="P:rRNA processing"/>
    <property type="evidence" value="ECO:0007669"/>
    <property type="project" value="InterPro"/>
</dbReference>
<dbReference type="Proteomes" id="UP000075880">
    <property type="component" value="Unassembled WGS sequence"/>
</dbReference>
<evidence type="ECO:0000313" key="9">
    <source>
        <dbReference type="EnsemblMetazoa" id="ENSAATROPP008131"/>
    </source>
</evidence>
<dbReference type="PANTHER" id="PTHR12801">
    <property type="entry name" value="RNA EXONUCLEASE REXO1 / RECO3 FAMILY MEMBER-RELATED"/>
    <property type="match status" value="1"/>
</dbReference>
<keyword evidence="4" id="KW-0540">Nuclease</keyword>
<evidence type="ECO:0000256" key="4">
    <source>
        <dbReference type="ARBA" id="ARBA00022722"/>
    </source>
</evidence>
<protein>
    <recommendedName>
        <fullName evidence="3">RNA exonuclease 4</fullName>
    </recommendedName>
</protein>
<evidence type="ECO:0000256" key="3">
    <source>
        <dbReference type="ARBA" id="ARBA00016937"/>
    </source>
</evidence>
<evidence type="ECO:0000313" key="10">
    <source>
        <dbReference type="Proteomes" id="UP000075880"/>
    </source>
</evidence>
<dbReference type="AlphaFoldDB" id="A0AAG5DAB1"/>
<proteinExistence type="inferred from homology"/>
<dbReference type="InterPro" id="IPR013520">
    <property type="entry name" value="Ribonucl_H"/>
</dbReference>
<dbReference type="GO" id="GO:0005634">
    <property type="term" value="C:nucleus"/>
    <property type="evidence" value="ECO:0007669"/>
    <property type="project" value="UniProtKB-SubCell"/>
</dbReference>
<dbReference type="SUPFAM" id="SSF53098">
    <property type="entry name" value="Ribonuclease H-like"/>
    <property type="match status" value="1"/>
</dbReference>
<comment type="subcellular location">
    <subcellularLocation>
        <location evidence="1">Nucleus</location>
    </subcellularLocation>
</comment>
<dbReference type="GO" id="GO:0008408">
    <property type="term" value="F:3'-5' exonuclease activity"/>
    <property type="evidence" value="ECO:0007669"/>
    <property type="project" value="InterPro"/>
</dbReference>
<evidence type="ECO:0000256" key="1">
    <source>
        <dbReference type="ARBA" id="ARBA00004123"/>
    </source>
</evidence>
<dbReference type="EnsemblMetazoa" id="ENSAATROPT009001">
    <property type="protein sequence ID" value="ENSAATROPP008131"/>
    <property type="gene ID" value="ENSAATROPG007335"/>
</dbReference>
<name>A0AAG5DAB1_ANOAO</name>
<dbReference type="InterPro" id="IPR047021">
    <property type="entry name" value="REXO1/3/4-like"/>
</dbReference>
<keyword evidence="6" id="KW-0269">Exonuclease</keyword>
<dbReference type="Gene3D" id="3.30.420.10">
    <property type="entry name" value="Ribonuclease H-like superfamily/Ribonuclease H"/>
    <property type="match status" value="1"/>
</dbReference>
<dbReference type="SMART" id="SM00479">
    <property type="entry name" value="EXOIII"/>
    <property type="match status" value="1"/>
</dbReference>
<comment type="similarity">
    <text evidence="2">Belongs to the REXO4 family.</text>
</comment>